<keyword evidence="2" id="KW-1133">Transmembrane helix</keyword>
<protein>
    <submittedName>
        <fullName evidence="3">Uncharacterized protein</fullName>
    </submittedName>
</protein>
<feature type="region of interest" description="Disordered" evidence="1">
    <location>
        <begin position="18"/>
        <end position="48"/>
    </location>
</feature>
<proteinExistence type="predicted"/>
<feature type="transmembrane region" description="Helical" evidence="2">
    <location>
        <begin position="87"/>
        <end position="112"/>
    </location>
</feature>
<dbReference type="AlphaFoldDB" id="A0A2T4BKT3"/>
<gene>
    <name evidence="3" type="ORF">BBK36DRAFT_1582</name>
</gene>
<keyword evidence="4" id="KW-1185">Reference proteome</keyword>
<organism evidence="3 4">
    <name type="scientific">Trichoderma citrinoviride</name>
    <dbReference type="NCBI Taxonomy" id="58853"/>
    <lineage>
        <taxon>Eukaryota</taxon>
        <taxon>Fungi</taxon>
        <taxon>Dikarya</taxon>
        <taxon>Ascomycota</taxon>
        <taxon>Pezizomycotina</taxon>
        <taxon>Sordariomycetes</taxon>
        <taxon>Hypocreomycetidae</taxon>
        <taxon>Hypocreales</taxon>
        <taxon>Hypocreaceae</taxon>
        <taxon>Trichoderma</taxon>
    </lineage>
</organism>
<dbReference type="EMBL" id="KZ680208">
    <property type="protein sequence ID" value="PTB69928.1"/>
    <property type="molecule type" value="Genomic_DNA"/>
</dbReference>
<name>A0A2T4BKT3_9HYPO</name>
<reference evidence="4" key="1">
    <citation type="submission" date="2016-07" db="EMBL/GenBank/DDBJ databases">
        <title>Multiple horizontal gene transfer events from other fungi enriched the ability of initially mycotrophic Trichoderma (Ascomycota) to feed on dead plant biomass.</title>
        <authorList>
            <consortium name="DOE Joint Genome Institute"/>
            <person name="Atanasova L."/>
            <person name="Chenthamara K."/>
            <person name="Zhang J."/>
            <person name="Grujic M."/>
            <person name="Henrissat B."/>
            <person name="Kuo A."/>
            <person name="Aerts A."/>
            <person name="Salamov A."/>
            <person name="Lipzen A."/>
            <person name="Labutti K."/>
            <person name="Barry K."/>
            <person name="Miao Y."/>
            <person name="Rahimi M.J."/>
            <person name="Shen Q."/>
            <person name="Grigoriev I.V."/>
            <person name="Kubicek C.P."/>
            <person name="Druzhinina I.S."/>
        </authorList>
    </citation>
    <scope>NUCLEOTIDE SEQUENCE [LARGE SCALE GENOMIC DNA]</scope>
    <source>
        <strain evidence="4">TUCIM 6016</strain>
    </source>
</reference>
<evidence type="ECO:0000313" key="4">
    <source>
        <dbReference type="Proteomes" id="UP000241546"/>
    </source>
</evidence>
<dbReference type="Proteomes" id="UP000241546">
    <property type="component" value="Unassembled WGS sequence"/>
</dbReference>
<keyword evidence="2" id="KW-0812">Transmembrane</keyword>
<dbReference type="OrthoDB" id="10486302at2759"/>
<feature type="transmembrane region" description="Helical" evidence="2">
    <location>
        <begin position="61"/>
        <end position="81"/>
    </location>
</feature>
<dbReference type="GeneID" id="36605794"/>
<dbReference type="RefSeq" id="XP_024753248.1">
    <property type="nucleotide sequence ID" value="XM_024897676.1"/>
</dbReference>
<sequence>MPFFSALGSLWDFLRPNRPPAGKPASRVDGDGPEPASKVRSRIESVGADPSDRVDELRARLSFLSTACLSMAPVLIVLTGLEHLHGASFTVVACLLVVCVLSGAGGTLFYLAPAFRCGVTQ</sequence>
<evidence type="ECO:0000256" key="2">
    <source>
        <dbReference type="SAM" id="Phobius"/>
    </source>
</evidence>
<evidence type="ECO:0000256" key="1">
    <source>
        <dbReference type="SAM" id="MobiDB-lite"/>
    </source>
</evidence>
<keyword evidence="2" id="KW-0472">Membrane</keyword>
<accession>A0A2T4BKT3</accession>
<evidence type="ECO:0000313" key="3">
    <source>
        <dbReference type="EMBL" id="PTB69928.1"/>
    </source>
</evidence>